<dbReference type="EMBL" id="AACS02000010">
    <property type="protein sequence ID" value="EAU87680.2"/>
    <property type="molecule type" value="Genomic_DNA"/>
</dbReference>
<dbReference type="Proteomes" id="UP000001861">
    <property type="component" value="Unassembled WGS sequence"/>
</dbReference>
<comment type="caution">
    <text evidence="1">The sequence shown here is derived from an EMBL/GenBank/DDBJ whole genome shotgun (WGS) entry which is preliminary data.</text>
</comment>
<dbReference type="RefSeq" id="XP_001834085.2">
    <property type="nucleotide sequence ID" value="XM_001834033.2"/>
</dbReference>
<dbReference type="OrthoDB" id="4743193at2759"/>
<dbReference type="AlphaFoldDB" id="A8NIW3"/>
<accession>A8NIW3</accession>
<keyword evidence="2" id="KW-1185">Reference proteome</keyword>
<dbReference type="HOGENOM" id="CLU_009487_2_0_1"/>
<organism evidence="1 2">
    <name type="scientific">Coprinopsis cinerea (strain Okayama-7 / 130 / ATCC MYA-4618 / FGSC 9003)</name>
    <name type="common">Inky cap fungus</name>
    <name type="synonym">Hormographiella aspergillata</name>
    <dbReference type="NCBI Taxonomy" id="240176"/>
    <lineage>
        <taxon>Eukaryota</taxon>
        <taxon>Fungi</taxon>
        <taxon>Dikarya</taxon>
        <taxon>Basidiomycota</taxon>
        <taxon>Agaricomycotina</taxon>
        <taxon>Agaricomycetes</taxon>
        <taxon>Agaricomycetidae</taxon>
        <taxon>Agaricales</taxon>
        <taxon>Agaricineae</taxon>
        <taxon>Psathyrellaceae</taxon>
        <taxon>Coprinopsis</taxon>
    </lineage>
</organism>
<dbReference type="KEGG" id="cci:CC1G_08716"/>
<evidence type="ECO:0000313" key="2">
    <source>
        <dbReference type="Proteomes" id="UP000001861"/>
    </source>
</evidence>
<dbReference type="STRING" id="240176.A8NIW3"/>
<dbReference type="GeneID" id="6010595"/>
<dbReference type="OMA" id="ANEMPRF"/>
<reference evidence="1 2" key="1">
    <citation type="journal article" date="2010" name="Proc. Natl. Acad. Sci. U.S.A.">
        <title>Insights into evolution of multicellular fungi from the assembled chromosomes of the mushroom Coprinopsis cinerea (Coprinus cinereus).</title>
        <authorList>
            <person name="Stajich J.E."/>
            <person name="Wilke S.K."/>
            <person name="Ahren D."/>
            <person name="Au C.H."/>
            <person name="Birren B.W."/>
            <person name="Borodovsky M."/>
            <person name="Burns C."/>
            <person name="Canback B."/>
            <person name="Casselton L.A."/>
            <person name="Cheng C.K."/>
            <person name="Deng J."/>
            <person name="Dietrich F.S."/>
            <person name="Fargo D.C."/>
            <person name="Farman M.L."/>
            <person name="Gathman A.C."/>
            <person name="Goldberg J."/>
            <person name="Guigo R."/>
            <person name="Hoegger P.J."/>
            <person name="Hooker J.B."/>
            <person name="Huggins A."/>
            <person name="James T.Y."/>
            <person name="Kamada T."/>
            <person name="Kilaru S."/>
            <person name="Kodira C."/>
            <person name="Kues U."/>
            <person name="Kupfer D."/>
            <person name="Kwan H.S."/>
            <person name="Lomsadze A."/>
            <person name="Li W."/>
            <person name="Lilly W.W."/>
            <person name="Ma L.J."/>
            <person name="Mackey A.J."/>
            <person name="Manning G."/>
            <person name="Martin F."/>
            <person name="Muraguchi H."/>
            <person name="Natvig D.O."/>
            <person name="Palmerini H."/>
            <person name="Ramesh M.A."/>
            <person name="Rehmeyer C.J."/>
            <person name="Roe B.A."/>
            <person name="Shenoy N."/>
            <person name="Stanke M."/>
            <person name="Ter-Hovhannisyan V."/>
            <person name="Tunlid A."/>
            <person name="Velagapudi R."/>
            <person name="Vision T.J."/>
            <person name="Zeng Q."/>
            <person name="Zolan M.E."/>
            <person name="Pukkila P.J."/>
        </authorList>
    </citation>
    <scope>NUCLEOTIDE SEQUENCE [LARGE SCALE GENOMIC DNA]</scope>
    <source>
        <strain evidence="2">Okayama-7 / 130 / ATCC MYA-4618 / FGSC 9003</strain>
    </source>
</reference>
<gene>
    <name evidence="1" type="ORF">CC1G_08716</name>
</gene>
<evidence type="ECO:0000313" key="1">
    <source>
        <dbReference type="EMBL" id="EAU87680.2"/>
    </source>
</evidence>
<dbReference type="InParanoid" id="A8NIW3"/>
<proteinExistence type="predicted"/>
<sequence length="340" mass="37930">MVEMDQVQYPQTHSALVDLSTTFALVLDAIQRNEVLGPVLQQWALASILDKVSYELIQVTSPNAGFHFGASHTTEEAVLAFDIHDHASKIESMAPILWALFTGLFSTEPKGRSFKKAWRDAKRRKVGRKRADSIPRRVEVEMEDIGFSDDEDLLDGMVLDEDEDEPEDWEDQIMRRRRSNVKMRQVFCISALMNTINNRCNALQSVNGVYLHAASAPDRVHELFSKVGLSISIQSTNNAIQYMSKTTIKKAKALGLSFLSSYAFDNLDIGQAKGTPTIDSTSARISSSEGMSMSVFGGSSMRSERVMFVDLFKFQRAHLVASRRVTHNDDESDGGDGLKP</sequence>
<dbReference type="eggNOG" id="ENOG502RSE9">
    <property type="taxonomic scope" value="Eukaryota"/>
</dbReference>
<protein>
    <submittedName>
        <fullName evidence="1">Uncharacterized protein</fullName>
    </submittedName>
</protein>
<name>A8NIW3_COPC7</name>
<dbReference type="VEuPathDB" id="FungiDB:CC1G_08716"/>